<feature type="domain" description="Aminopeptidase N-like N-terminal" evidence="17">
    <location>
        <begin position="5"/>
        <end position="170"/>
    </location>
</feature>
<name>A0A1N5WUX8_9ARCH</name>
<feature type="binding site" evidence="12">
    <location>
        <position position="279"/>
    </location>
    <ligand>
        <name>Zn(2+)</name>
        <dbReference type="ChEBI" id="CHEBI:29105"/>
        <note>catalytic</note>
    </ligand>
</feature>
<dbReference type="AlphaFoldDB" id="A0A1N5WUX8"/>
<keyword evidence="3 14" id="KW-0031">Aminopeptidase</keyword>
<dbReference type="GO" id="GO:0043171">
    <property type="term" value="P:peptide catabolic process"/>
    <property type="evidence" value="ECO:0007669"/>
    <property type="project" value="TreeGrafter"/>
</dbReference>
<feature type="active site" description="Proton acceptor" evidence="11">
    <location>
        <position position="276"/>
    </location>
</feature>
<dbReference type="FunFam" id="1.10.390.10:FF:000006">
    <property type="entry name" value="Puromycin-sensitive aminopeptidase"/>
    <property type="match status" value="1"/>
</dbReference>
<reference evidence="18 19" key="1">
    <citation type="submission" date="2016-04" db="EMBL/GenBank/DDBJ databases">
        <authorList>
            <person name="Evans L.H."/>
            <person name="Alamgir A."/>
            <person name="Owens N."/>
            <person name="Weber N.D."/>
            <person name="Virtaneva K."/>
            <person name="Barbian K."/>
            <person name="Babar A."/>
            <person name="Rosenke K."/>
        </authorList>
    </citation>
    <scope>NUCLEOTIDE SEQUENCE [LARGE SCALE GENOMIC DNA]</scope>
    <source>
        <strain evidence="19">S5(T) (JCM 30642 \VKM B-2941)</strain>
    </source>
</reference>
<dbReference type="InterPro" id="IPR050344">
    <property type="entry name" value="Peptidase_M1_aminopeptidases"/>
</dbReference>
<evidence type="ECO:0000256" key="14">
    <source>
        <dbReference type="RuleBase" id="RU364040"/>
    </source>
</evidence>
<evidence type="ECO:0000256" key="4">
    <source>
        <dbReference type="ARBA" id="ARBA00022490"/>
    </source>
</evidence>
<evidence type="ECO:0000256" key="6">
    <source>
        <dbReference type="ARBA" id="ARBA00022723"/>
    </source>
</evidence>
<comment type="cofactor">
    <cofactor evidence="12 14">
        <name>Zn(2+)</name>
        <dbReference type="ChEBI" id="CHEBI:29105"/>
    </cofactor>
    <text evidence="12 14">Binds 1 zinc ion per subunit.</text>
</comment>
<gene>
    <name evidence="18" type="ORF">CSP5_2000</name>
</gene>
<dbReference type="GO" id="GO:0006508">
    <property type="term" value="P:proteolysis"/>
    <property type="evidence" value="ECO:0007669"/>
    <property type="project" value="UniProtKB-KW"/>
</dbReference>
<evidence type="ECO:0000256" key="3">
    <source>
        <dbReference type="ARBA" id="ARBA00022438"/>
    </source>
</evidence>
<comment type="function">
    <text evidence="10">Proteases F1, F2 and F3 degrade oligopeptides produced by Tricorn (themselves probably produced by the proteasome), yielding free amino acids.</text>
</comment>
<dbReference type="Pfam" id="PF11838">
    <property type="entry name" value="ERAP1_C"/>
    <property type="match status" value="1"/>
</dbReference>
<evidence type="ECO:0000256" key="12">
    <source>
        <dbReference type="PIRSR" id="PIRSR634016-3"/>
    </source>
</evidence>
<sequence length="795" mass="90643">MEVLNYWIKLEYDHKNKTYSGKEKIQLEGKEDRLILNTLEQKINKITLDGKNVELLEGRRDDEKIIEAKLNGNSILEIEFTSKLNEALTGLYLARASDGSEMATTQFESIGARRAFPCFDNPSMKATFDLEITTASDLDVISNMPEKEVVKSGSVKTVKFQRTPRMSTYLVYIGIGKFETKESSFENVKLYLSGLKGNLDTTDFPLVMAAQSLEFFNDYFGIKYPLPKMHLISVPEFAAGAMENWGAITFREVAILVNKSTGGATKKRVAAVIAHEIAHQWFGNLVTMKWWNDLWLNESFATFMMYKVVENYYPEWKVTGDMLLSRGRGAFTDDSLESTHPIEANVKEPEEIEQIFDQISYGKGGMILRMIESYAGKESFQAGLHNYLEKFSYSNAEGQDLWKSIAKASGKPVDRIMESWVKREGYPILKLTYDSNKIKITQSRFYLDGREGRDIWPVPLTVLRENGDESILMETRETTISGENFVKLNVGETGFYRVLYPEQFYAGIHSKSEKLDYKDFIGILSDLYAFVVSGKINLKVYLDVVREFSSSSELNIVTQISNDLSELRNILTSNNALDEVYLNFHREQVKRLEEKKSKDVNDSILYGTVLRRLVDIDWEKAKEMAAKFQNMENEIPDIRDSIAVAYAKETKNLQEIQKKMFSLKSDEDKVKLIVAAGHIPGENAFNSMYGLIEEGKIKKQDVSSYFTSFGAYRENRDLAVKEFSKMVSKLQDIFSGSGTASNLVFALVPLVGLNRVKEMENLLNSIRNSKIERGIMKGMERLKINQKLLDRMQSA</sequence>
<dbReference type="EC" id="3.4.11.-" evidence="14"/>
<comment type="similarity">
    <text evidence="2 14">Belongs to the peptidase M1 family.</text>
</comment>
<dbReference type="GO" id="GO:0005737">
    <property type="term" value="C:cytoplasm"/>
    <property type="evidence" value="ECO:0007669"/>
    <property type="project" value="UniProtKB-SubCell"/>
</dbReference>
<evidence type="ECO:0000256" key="5">
    <source>
        <dbReference type="ARBA" id="ARBA00022670"/>
    </source>
</evidence>
<comment type="subcellular location">
    <subcellularLocation>
        <location evidence="1">Cytoplasm</location>
    </subcellularLocation>
</comment>
<proteinExistence type="inferred from homology"/>
<dbReference type="PRINTS" id="PR00756">
    <property type="entry name" value="ALADIPTASE"/>
</dbReference>
<evidence type="ECO:0000256" key="7">
    <source>
        <dbReference type="ARBA" id="ARBA00022801"/>
    </source>
</evidence>
<dbReference type="GO" id="GO:0005615">
    <property type="term" value="C:extracellular space"/>
    <property type="evidence" value="ECO:0007669"/>
    <property type="project" value="TreeGrafter"/>
</dbReference>
<dbReference type="Gene3D" id="2.60.40.1910">
    <property type="match status" value="1"/>
</dbReference>
<dbReference type="SUPFAM" id="SSF55486">
    <property type="entry name" value="Metalloproteases ('zincins'), catalytic domain"/>
    <property type="match status" value="1"/>
</dbReference>
<dbReference type="PANTHER" id="PTHR11533">
    <property type="entry name" value="PROTEASE M1 ZINC METALLOPROTEASE"/>
    <property type="match status" value="1"/>
</dbReference>
<dbReference type="RefSeq" id="WP_021789635.1">
    <property type="nucleotide sequence ID" value="NZ_LT671858.1"/>
</dbReference>
<dbReference type="GO" id="GO:0016020">
    <property type="term" value="C:membrane"/>
    <property type="evidence" value="ECO:0007669"/>
    <property type="project" value="TreeGrafter"/>
</dbReference>
<keyword evidence="4" id="KW-0963">Cytoplasm</keyword>
<dbReference type="PANTHER" id="PTHR11533:SF174">
    <property type="entry name" value="PUROMYCIN-SENSITIVE AMINOPEPTIDASE-RELATED"/>
    <property type="match status" value="1"/>
</dbReference>
<dbReference type="InterPro" id="IPR045357">
    <property type="entry name" value="Aminopeptidase_N-like_N"/>
</dbReference>
<dbReference type="InterPro" id="IPR034016">
    <property type="entry name" value="M1_APN-typ"/>
</dbReference>
<dbReference type="GO" id="GO:0070006">
    <property type="term" value="F:metalloaminopeptidase activity"/>
    <property type="evidence" value="ECO:0007669"/>
    <property type="project" value="TreeGrafter"/>
</dbReference>
<keyword evidence="6 12" id="KW-0479">Metal-binding</keyword>
<dbReference type="CDD" id="cd09601">
    <property type="entry name" value="M1_APN-Q_like"/>
    <property type="match status" value="1"/>
</dbReference>
<organism evidence="18 19">
    <name type="scientific">Cuniculiplasma divulgatum</name>
    <dbReference type="NCBI Taxonomy" id="1673428"/>
    <lineage>
        <taxon>Archaea</taxon>
        <taxon>Methanobacteriati</taxon>
        <taxon>Thermoplasmatota</taxon>
        <taxon>Thermoplasmata</taxon>
        <taxon>Thermoplasmatales</taxon>
        <taxon>Cuniculiplasmataceae</taxon>
        <taxon>Cuniculiplasma</taxon>
    </lineage>
</organism>
<feature type="domain" description="Peptidase M1 membrane alanine aminopeptidase" evidence="15">
    <location>
        <begin position="208"/>
        <end position="420"/>
    </location>
</feature>
<dbReference type="InterPro" id="IPR001930">
    <property type="entry name" value="Peptidase_M1"/>
</dbReference>
<feature type="binding site" evidence="12">
    <location>
        <position position="275"/>
    </location>
    <ligand>
        <name>Zn(2+)</name>
        <dbReference type="ChEBI" id="CHEBI:29105"/>
        <note>catalytic</note>
    </ligand>
</feature>
<dbReference type="EMBL" id="LT671858">
    <property type="protein sequence ID" value="SIM88959.1"/>
    <property type="molecule type" value="Genomic_DNA"/>
</dbReference>
<dbReference type="Pfam" id="PF01433">
    <property type="entry name" value="Peptidase_M1"/>
    <property type="match status" value="1"/>
</dbReference>
<evidence type="ECO:0000256" key="11">
    <source>
        <dbReference type="PIRSR" id="PIRSR634016-1"/>
    </source>
</evidence>
<dbReference type="GO" id="GO:0042277">
    <property type="term" value="F:peptide binding"/>
    <property type="evidence" value="ECO:0007669"/>
    <property type="project" value="TreeGrafter"/>
</dbReference>
<dbReference type="Gene3D" id="2.60.40.1730">
    <property type="entry name" value="tricorn interacting facor f3 domain"/>
    <property type="match status" value="1"/>
</dbReference>
<dbReference type="Gene3D" id="1.25.50.20">
    <property type="match status" value="1"/>
</dbReference>
<feature type="domain" description="ERAP1-like C-terminal" evidence="16">
    <location>
        <begin position="485"/>
        <end position="783"/>
    </location>
</feature>
<feature type="site" description="Transition state stabilizer" evidence="13">
    <location>
        <position position="361"/>
    </location>
</feature>
<evidence type="ECO:0000256" key="1">
    <source>
        <dbReference type="ARBA" id="ARBA00004496"/>
    </source>
</evidence>
<dbReference type="InterPro" id="IPR027268">
    <property type="entry name" value="Peptidase_M4/M1_CTD_sf"/>
</dbReference>
<evidence type="ECO:0000259" key="16">
    <source>
        <dbReference type="Pfam" id="PF11838"/>
    </source>
</evidence>
<keyword evidence="8 12" id="KW-0862">Zinc</keyword>
<dbReference type="InterPro" id="IPR014782">
    <property type="entry name" value="Peptidase_M1_dom"/>
</dbReference>
<feature type="binding site" evidence="12">
    <location>
        <position position="298"/>
    </location>
    <ligand>
        <name>Zn(2+)</name>
        <dbReference type="ChEBI" id="CHEBI:29105"/>
        <note>catalytic</note>
    </ligand>
</feature>
<dbReference type="InterPro" id="IPR042097">
    <property type="entry name" value="Aminopeptidase_N-like_N_sf"/>
</dbReference>
<evidence type="ECO:0000313" key="19">
    <source>
        <dbReference type="Proteomes" id="UP000195607"/>
    </source>
</evidence>
<keyword evidence="5 14" id="KW-0645">Protease</keyword>
<evidence type="ECO:0000256" key="2">
    <source>
        <dbReference type="ARBA" id="ARBA00010136"/>
    </source>
</evidence>
<keyword evidence="9 14" id="KW-0482">Metalloprotease</keyword>
<evidence type="ECO:0000256" key="10">
    <source>
        <dbReference type="ARBA" id="ARBA00053324"/>
    </source>
</evidence>
<accession>A0A1N5WUX8</accession>
<evidence type="ECO:0000259" key="15">
    <source>
        <dbReference type="Pfam" id="PF01433"/>
    </source>
</evidence>
<dbReference type="Pfam" id="PF17900">
    <property type="entry name" value="Peptidase_M1_N"/>
    <property type="match status" value="1"/>
</dbReference>
<keyword evidence="7 14" id="KW-0378">Hydrolase</keyword>
<evidence type="ECO:0000313" key="18">
    <source>
        <dbReference type="EMBL" id="SIM88959.1"/>
    </source>
</evidence>
<protein>
    <recommendedName>
        <fullName evidence="14">Aminopeptidase</fullName>
        <ecNumber evidence="14">3.4.11.-</ecNumber>
    </recommendedName>
</protein>
<evidence type="ECO:0000259" key="17">
    <source>
        <dbReference type="Pfam" id="PF17900"/>
    </source>
</evidence>
<dbReference type="InterPro" id="IPR024571">
    <property type="entry name" value="ERAP1-like_C_dom"/>
</dbReference>
<dbReference type="SUPFAM" id="SSF63737">
    <property type="entry name" value="Leukotriene A4 hydrolase N-terminal domain"/>
    <property type="match status" value="1"/>
</dbReference>
<dbReference type="Proteomes" id="UP000195607">
    <property type="component" value="Chromosome I"/>
</dbReference>
<dbReference type="Gene3D" id="1.10.390.10">
    <property type="entry name" value="Neutral Protease Domain 2"/>
    <property type="match status" value="1"/>
</dbReference>
<evidence type="ECO:0000256" key="13">
    <source>
        <dbReference type="PIRSR" id="PIRSR634016-4"/>
    </source>
</evidence>
<evidence type="ECO:0000256" key="9">
    <source>
        <dbReference type="ARBA" id="ARBA00023049"/>
    </source>
</evidence>
<dbReference type="GO" id="GO:0008270">
    <property type="term" value="F:zinc ion binding"/>
    <property type="evidence" value="ECO:0007669"/>
    <property type="project" value="UniProtKB-UniRule"/>
</dbReference>
<dbReference type="GeneID" id="41589235"/>
<evidence type="ECO:0000256" key="8">
    <source>
        <dbReference type="ARBA" id="ARBA00022833"/>
    </source>
</evidence>